<reference evidence="2" key="1">
    <citation type="submission" date="2023-10" db="EMBL/GenBank/DDBJ databases">
        <title>Chromosome-level genome of the transformable northern wattle, Acacia crassicarpa.</title>
        <authorList>
            <person name="Massaro I."/>
            <person name="Sinha N.R."/>
            <person name="Poethig S."/>
            <person name="Leichty A.R."/>
        </authorList>
    </citation>
    <scope>NUCLEOTIDE SEQUENCE</scope>
    <source>
        <strain evidence="2">Acra3RX</strain>
        <tissue evidence="2">Leaf</tissue>
    </source>
</reference>
<dbReference type="PANTHER" id="PTHR10621:SF63">
    <property type="entry name" value="UBIQUITIN-LIKE DOMAIN-CONTAINING PROTEIN"/>
    <property type="match status" value="1"/>
</dbReference>
<sequence>MTSFRITGGMIVPEIDMVASETILDLKLEIEKELNVEVERQSLWYNTRELKNHEVIQRYRFRECETLNLRVKPMEERRKVHVLVKQEGANGYVRLRETDSVAHLLKKVEKYWGIPRSLITLRRFGIQMEDHLPLIAYYITEDTEVELCVNIKPR</sequence>
<accession>A0AAE1N1G2</accession>
<proteinExistence type="predicted"/>
<organism evidence="2 3">
    <name type="scientific">Acacia crassicarpa</name>
    <name type="common">northern wattle</name>
    <dbReference type="NCBI Taxonomy" id="499986"/>
    <lineage>
        <taxon>Eukaryota</taxon>
        <taxon>Viridiplantae</taxon>
        <taxon>Streptophyta</taxon>
        <taxon>Embryophyta</taxon>
        <taxon>Tracheophyta</taxon>
        <taxon>Spermatophyta</taxon>
        <taxon>Magnoliopsida</taxon>
        <taxon>eudicotyledons</taxon>
        <taxon>Gunneridae</taxon>
        <taxon>Pentapetalae</taxon>
        <taxon>rosids</taxon>
        <taxon>fabids</taxon>
        <taxon>Fabales</taxon>
        <taxon>Fabaceae</taxon>
        <taxon>Caesalpinioideae</taxon>
        <taxon>mimosoid clade</taxon>
        <taxon>Acacieae</taxon>
        <taxon>Acacia</taxon>
    </lineage>
</organism>
<dbReference type="GO" id="GO:0005654">
    <property type="term" value="C:nucleoplasm"/>
    <property type="evidence" value="ECO:0007669"/>
    <property type="project" value="TreeGrafter"/>
</dbReference>
<keyword evidence="3" id="KW-1185">Reference proteome</keyword>
<dbReference type="SUPFAM" id="SSF54236">
    <property type="entry name" value="Ubiquitin-like"/>
    <property type="match status" value="2"/>
</dbReference>
<dbReference type="InterPro" id="IPR029071">
    <property type="entry name" value="Ubiquitin-like_domsf"/>
</dbReference>
<dbReference type="GO" id="GO:0043130">
    <property type="term" value="F:ubiquitin binding"/>
    <property type="evidence" value="ECO:0007669"/>
    <property type="project" value="TreeGrafter"/>
</dbReference>
<dbReference type="PROSITE" id="PS50053">
    <property type="entry name" value="UBIQUITIN_2"/>
    <property type="match status" value="2"/>
</dbReference>
<dbReference type="Pfam" id="PF00240">
    <property type="entry name" value="ubiquitin"/>
    <property type="match status" value="2"/>
</dbReference>
<dbReference type="EMBL" id="JAWXYG010000002">
    <property type="protein sequence ID" value="KAK4281505.1"/>
    <property type="molecule type" value="Genomic_DNA"/>
</dbReference>
<dbReference type="GO" id="GO:0005829">
    <property type="term" value="C:cytosol"/>
    <property type="evidence" value="ECO:0007669"/>
    <property type="project" value="TreeGrafter"/>
</dbReference>
<dbReference type="InterPro" id="IPR000626">
    <property type="entry name" value="Ubiquitin-like_dom"/>
</dbReference>
<name>A0AAE1N1G2_9FABA</name>
<comment type="caution">
    <text evidence="2">The sequence shown here is derived from an EMBL/GenBank/DDBJ whole genome shotgun (WGS) entry which is preliminary data.</text>
</comment>
<evidence type="ECO:0000313" key="2">
    <source>
        <dbReference type="EMBL" id="KAK4281505.1"/>
    </source>
</evidence>
<dbReference type="GO" id="GO:0031593">
    <property type="term" value="F:polyubiquitin modification-dependent protein binding"/>
    <property type="evidence" value="ECO:0007669"/>
    <property type="project" value="TreeGrafter"/>
</dbReference>
<dbReference type="SMART" id="SM00213">
    <property type="entry name" value="UBQ"/>
    <property type="match status" value="2"/>
</dbReference>
<feature type="domain" description="Ubiquitin-like" evidence="1">
    <location>
        <begin position="80"/>
        <end position="147"/>
    </location>
</feature>
<dbReference type="GO" id="GO:0070628">
    <property type="term" value="F:proteasome binding"/>
    <property type="evidence" value="ECO:0007669"/>
    <property type="project" value="TreeGrafter"/>
</dbReference>
<evidence type="ECO:0000259" key="1">
    <source>
        <dbReference type="PROSITE" id="PS50053"/>
    </source>
</evidence>
<protein>
    <recommendedName>
        <fullName evidence="1">Ubiquitin-like domain-containing protein</fullName>
    </recommendedName>
</protein>
<dbReference type="Proteomes" id="UP001293593">
    <property type="component" value="Unassembled WGS sequence"/>
</dbReference>
<dbReference type="AlphaFoldDB" id="A0AAE1N1G2"/>
<feature type="domain" description="Ubiquitin-like" evidence="1">
    <location>
        <begin position="1"/>
        <end position="72"/>
    </location>
</feature>
<evidence type="ECO:0000313" key="3">
    <source>
        <dbReference type="Proteomes" id="UP001293593"/>
    </source>
</evidence>
<dbReference type="CDD" id="cd17039">
    <property type="entry name" value="Ubl_ubiquitin_like"/>
    <property type="match status" value="2"/>
</dbReference>
<dbReference type="PANTHER" id="PTHR10621">
    <property type="entry name" value="UV EXCISION REPAIR PROTEIN RAD23"/>
    <property type="match status" value="1"/>
</dbReference>
<gene>
    <name evidence="2" type="ORF">QN277_012987</name>
</gene>
<dbReference type="GO" id="GO:0043161">
    <property type="term" value="P:proteasome-mediated ubiquitin-dependent protein catabolic process"/>
    <property type="evidence" value="ECO:0007669"/>
    <property type="project" value="TreeGrafter"/>
</dbReference>
<dbReference type="Gene3D" id="3.10.20.90">
    <property type="entry name" value="Phosphatidylinositol 3-kinase Catalytic Subunit, Chain A, domain 1"/>
    <property type="match status" value="2"/>
</dbReference>